<sequence length="142" mass="15082">MKRIIRNILAVIIGALIGGITNSAIIYLAPSLIEYPAGVDTTTVEGLKAAADSLTAKHYLFAFLAHALGTLVGGFFAALLGVKKEALLALIVGGFFLIGGIVASFMIPAPTWFIFLDLLLAYIPMAWLGYKIKVSIINNKMG</sequence>
<evidence type="ECO:0000256" key="1">
    <source>
        <dbReference type="SAM" id="Phobius"/>
    </source>
</evidence>
<gene>
    <name evidence="2" type="ORF">ACFSQ0_00890</name>
</gene>
<keyword evidence="3" id="KW-1185">Reference proteome</keyword>
<name>A0ABW5SBM3_9FLAO</name>
<dbReference type="RefSeq" id="WP_379042808.1">
    <property type="nucleotide sequence ID" value="NZ_JBHULZ010000004.1"/>
</dbReference>
<keyword evidence="1" id="KW-1133">Transmembrane helix</keyword>
<feature type="transmembrane region" description="Helical" evidence="1">
    <location>
        <begin position="59"/>
        <end position="80"/>
    </location>
</feature>
<feature type="transmembrane region" description="Helical" evidence="1">
    <location>
        <begin position="87"/>
        <end position="106"/>
    </location>
</feature>
<evidence type="ECO:0000313" key="2">
    <source>
        <dbReference type="EMBL" id="MFD2696539.1"/>
    </source>
</evidence>
<dbReference type="EMBL" id="JBHULZ010000004">
    <property type="protein sequence ID" value="MFD2696539.1"/>
    <property type="molecule type" value="Genomic_DNA"/>
</dbReference>
<reference evidence="3" key="1">
    <citation type="journal article" date="2019" name="Int. J. Syst. Evol. Microbiol.">
        <title>The Global Catalogue of Microorganisms (GCM) 10K type strain sequencing project: providing services to taxonomists for standard genome sequencing and annotation.</title>
        <authorList>
            <consortium name="The Broad Institute Genomics Platform"/>
            <consortium name="The Broad Institute Genome Sequencing Center for Infectious Disease"/>
            <person name="Wu L."/>
            <person name="Ma J."/>
        </authorList>
    </citation>
    <scope>NUCLEOTIDE SEQUENCE [LARGE SCALE GENOMIC DNA]</scope>
    <source>
        <strain evidence="3">KCTC 42255</strain>
    </source>
</reference>
<comment type="caution">
    <text evidence="2">The sequence shown here is derived from an EMBL/GenBank/DDBJ whole genome shotgun (WGS) entry which is preliminary data.</text>
</comment>
<keyword evidence="1" id="KW-0812">Transmembrane</keyword>
<evidence type="ECO:0000313" key="3">
    <source>
        <dbReference type="Proteomes" id="UP001597357"/>
    </source>
</evidence>
<protein>
    <submittedName>
        <fullName evidence="2">Uncharacterized protein</fullName>
    </submittedName>
</protein>
<accession>A0ABW5SBM3</accession>
<keyword evidence="1" id="KW-0472">Membrane</keyword>
<organism evidence="2 3">
    <name type="scientific">Mesonia sediminis</name>
    <dbReference type="NCBI Taxonomy" id="1703946"/>
    <lineage>
        <taxon>Bacteria</taxon>
        <taxon>Pseudomonadati</taxon>
        <taxon>Bacteroidota</taxon>
        <taxon>Flavobacteriia</taxon>
        <taxon>Flavobacteriales</taxon>
        <taxon>Flavobacteriaceae</taxon>
        <taxon>Mesonia</taxon>
    </lineage>
</organism>
<proteinExistence type="predicted"/>
<dbReference type="Proteomes" id="UP001597357">
    <property type="component" value="Unassembled WGS sequence"/>
</dbReference>
<feature type="transmembrane region" description="Helical" evidence="1">
    <location>
        <begin position="7"/>
        <end position="29"/>
    </location>
</feature>
<feature type="transmembrane region" description="Helical" evidence="1">
    <location>
        <begin position="112"/>
        <end position="130"/>
    </location>
</feature>